<keyword evidence="2" id="KW-1185">Reference proteome</keyword>
<comment type="caution">
    <text evidence="1">The sequence shown here is derived from an EMBL/GenBank/DDBJ whole genome shotgun (WGS) entry which is preliminary data.</text>
</comment>
<sequence>MSVDLEARIRAEGHDPKIYVTTPVFTGSVFFKACDVRALALWIGYDPLPDNPSHGEVWGSPRPNRFRRDQVSGLQQTAKWYVSLQDVEIR</sequence>
<protein>
    <submittedName>
        <fullName evidence="1">Uncharacterized protein</fullName>
    </submittedName>
</protein>
<dbReference type="Proteomes" id="UP000324996">
    <property type="component" value="Unassembled WGS sequence"/>
</dbReference>
<name>A0A5A7N995_9PROT</name>
<dbReference type="AlphaFoldDB" id="A0A5A7N995"/>
<proteinExistence type="predicted"/>
<organism evidence="1 2">
    <name type="scientific">Iodidimonas nitroreducens</name>
    <dbReference type="NCBI Taxonomy" id="1236968"/>
    <lineage>
        <taxon>Bacteria</taxon>
        <taxon>Pseudomonadati</taxon>
        <taxon>Pseudomonadota</taxon>
        <taxon>Alphaproteobacteria</taxon>
        <taxon>Iodidimonadales</taxon>
        <taxon>Iodidimonadaceae</taxon>
        <taxon>Iodidimonas</taxon>
    </lineage>
</organism>
<reference evidence="1 2" key="1">
    <citation type="submission" date="2019-09" db="EMBL/GenBank/DDBJ databases">
        <title>NBRP : Genome information of microbial organism related human and environment.</title>
        <authorList>
            <person name="Hattori M."/>
            <person name="Oshima K."/>
            <person name="Inaba H."/>
            <person name="Suda W."/>
            <person name="Sakamoto M."/>
            <person name="Iino T."/>
            <person name="Kitahara M."/>
            <person name="Oshida Y."/>
            <person name="Iida T."/>
            <person name="Kudo T."/>
            <person name="Itoh T."/>
            <person name="Ohkuma M."/>
        </authorList>
    </citation>
    <scope>NUCLEOTIDE SEQUENCE [LARGE SCALE GENOMIC DNA]</scope>
    <source>
        <strain evidence="1 2">Q-1</strain>
    </source>
</reference>
<evidence type="ECO:0000313" key="1">
    <source>
        <dbReference type="EMBL" id="GER04185.1"/>
    </source>
</evidence>
<dbReference type="EMBL" id="BKCN01000008">
    <property type="protein sequence ID" value="GER04185.1"/>
    <property type="molecule type" value="Genomic_DNA"/>
</dbReference>
<evidence type="ECO:0000313" key="2">
    <source>
        <dbReference type="Proteomes" id="UP000324996"/>
    </source>
</evidence>
<gene>
    <name evidence="1" type="ORF">JCM17846_18670</name>
</gene>
<accession>A0A5A7N995</accession>